<sequence length="250" mass="26902">MPGSAAFQDYKQSYDAARAASEQVVDAYNQYDKMDRKRRTDAASFDPDFADVYSPTALSPLSLTIMEGFAAATTFNEVLARYADNNTLSLQQDEIDRLNAASANTATLVAGPGAGGKVSAVIGATQVLANLSLARADRDEFVRNVRDNTATVDTFLAIIRDDTADMYQTARLATALSGGSVDKLETFRSMLADWVLLIDQTRKDLALLQTRVEAGAAGQSGLSLLAESAERIDRHVTDINAAYRALVGVF</sequence>
<evidence type="ECO:0000313" key="1">
    <source>
        <dbReference type="EMBL" id="GFE48420.1"/>
    </source>
</evidence>
<organism evidence="1 2">
    <name type="scientific">Roseobacter cerasinus</name>
    <dbReference type="NCBI Taxonomy" id="2602289"/>
    <lineage>
        <taxon>Bacteria</taxon>
        <taxon>Pseudomonadati</taxon>
        <taxon>Pseudomonadota</taxon>
        <taxon>Alphaproteobacteria</taxon>
        <taxon>Rhodobacterales</taxon>
        <taxon>Roseobacteraceae</taxon>
        <taxon>Roseobacter</taxon>
    </lineage>
</organism>
<reference evidence="1 2" key="1">
    <citation type="submission" date="2019-12" db="EMBL/GenBank/DDBJ databases">
        <title>Roseobacter cerasinus sp. nov., isolated from seawater around aquaculture.</title>
        <authorList>
            <person name="Muramatsu S."/>
            <person name="Takabe Y."/>
            <person name="Mori K."/>
            <person name="Takaichi S."/>
            <person name="Hanada S."/>
        </authorList>
    </citation>
    <scope>NUCLEOTIDE SEQUENCE [LARGE SCALE GENOMIC DNA]</scope>
    <source>
        <strain evidence="1 2">AI77</strain>
    </source>
</reference>
<dbReference type="Proteomes" id="UP000436522">
    <property type="component" value="Unassembled WGS sequence"/>
</dbReference>
<comment type="caution">
    <text evidence="1">The sequence shown here is derived from an EMBL/GenBank/DDBJ whole genome shotgun (WGS) entry which is preliminary data.</text>
</comment>
<proteinExistence type="predicted"/>
<accession>A0A640VLZ1</accession>
<keyword evidence="2" id="KW-1185">Reference proteome</keyword>
<gene>
    <name evidence="1" type="ORF">So717_01730</name>
</gene>
<dbReference type="EMBL" id="BLIV01000001">
    <property type="protein sequence ID" value="GFE48420.1"/>
    <property type="molecule type" value="Genomic_DNA"/>
</dbReference>
<evidence type="ECO:0000313" key="2">
    <source>
        <dbReference type="Proteomes" id="UP000436522"/>
    </source>
</evidence>
<name>A0A640VLZ1_9RHOB</name>
<protein>
    <submittedName>
        <fullName evidence="1">Uncharacterized protein</fullName>
    </submittedName>
</protein>
<dbReference type="AlphaFoldDB" id="A0A640VLZ1"/>